<dbReference type="HOGENOM" id="CLU_163901_0_0_0"/>
<sequence length="94" mass="11054">MSPLQRAFLLEAAGRYLWWQQPEEALACPRRILAQVMNLGVWEDWCRMTALFTPEELAEVLAHAEMGQFSPRSWSFWHCRFSKEIPPMPHRIAP</sequence>
<dbReference type="PaxDb" id="584708-Apau_1826"/>
<dbReference type="OrthoDB" id="1550880at2"/>
<dbReference type="STRING" id="584708.Apau_1826"/>
<name>E3CVY7_9BACT</name>
<evidence type="ECO:0000313" key="1">
    <source>
        <dbReference type="EMBL" id="EFQ24242.1"/>
    </source>
</evidence>
<dbReference type="AlphaFoldDB" id="E3CVY7"/>
<dbReference type="EMBL" id="CM001022">
    <property type="protein sequence ID" value="EFQ24242.1"/>
    <property type="molecule type" value="Genomic_DNA"/>
</dbReference>
<accession>E3CVY7</accession>
<organism evidence="1 2">
    <name type="scientific">Aminomonas paucivorans DSM 12260</name>
    <dbReference type="NCBI Taxonomy" id="584708"/>
    <lineage>
        <taxon>Bacteria</taxon>
        <taxon>Thermotogati</taxon>
        <taxon>Synergistota</taxon>
        <taxon>Synergistia</taxon>
        <taxon>Synergistales</taxon>
        <taxon>Synergistaceae</taxon>
        <taxon>Aminomonas</taxon>
    </lineage>
</organism>
<keyword evidence="2" id="KW-1185">Reference proteome</keyword>
<dbReference type="RefSeq" id="WP_006301471.1">
    <property type="nucleotide sequence ID" value="NZ_CM001022.1"/>
</dbReference>
<dbReference type="Proteomes" id="UP000005096">
    <property type="component" value="Chromosome"/>
</dbReference>
<proteinExistence type="predicted"/>
<gene>
    <name evidence="1" type="ORF">Apau_1826</name>
</gene>
<evidence type="ECO:0000313" key="2">
    <source>
        <dbReference type="Proteomes" id="UP000005096"/>
    </source>
</evidence>
<dbReference type="eggNOG" id="ENOG5032XA7">
    <property type="taxonomic scope" value="Bacteria"/>
</dbReference>
<protein>
    <submittedName>
        <fullName evidence="1">Uncharacterized protein</fullName>
    </submittedName>
</protein>
<reference evidence="1 2" key="1">
    <citation type="journal article" date="2010" name="Stand. Genomic Sci.">
        <title>Non-contiguous finished genome sequence of Aminomonas paucivorans type strain (GLU-3).</title>
        <authorList>
            <person name="Pitluck S."/>
            <person name="Yasawong M."/>
            <person name="Held B."/>
            <person name="Lapidus A."/>
            <person name="Nolan M."/>
            <person name="Copeland A."/>
            <person name="Lucas S."/>
            <person name="Del Rio T.G."/>
            <person name="Tice H."/>
            <person name="Cheng J.F."/>
            <person name="Chertkov O."/>
            <person name="Goodwin L."/>
            <person name="Tapia R."/>
            <person name="Han C."/>
            <person name="Liolios K."/>
            <person name="Ivanova N."/>
            <person name="Mavromatis K."/>
            <person name="Ovchinnikova G."/>
            <person name="Pati A."/>
            <person name="Chen A."/>
            <person name="Palaniappan K."/>
            <person name="Land M."/>
            <person name="Hauser L."/>
            <person name="Chang Y.J."/>
            <person name="Jeffries C.D."/>
            <person name="Pukall R."/>
            <person name="Spring S."/>
            <person name="Rohde M."/>
            <person name="Sikorski J."/>
            <person name="Goker M."/>
            <person name="Woyke T."/>
            <person name="Bristow J."/>
            <person name="Eisen J.A."/>
            <person name="Markowitz V."/>
            <person name="Hugenholtz P."/>
            <person name="Kyrpides N.C."/>
            <person name="Klenk H.P."/>
        </authorList>
    </citation>
    <scope>NUCLEOTIDE SEQUENCE [LARGE SCALE GENOMIC DNA]</scope>
    <source>
        <strain evidence="1 2">DSM 12260</strain>
    </source>
</reference>